<name>A0AAW1VQG7_RUBAR</name>
<reference evidence="1 2" key="1">
    <citation type="journal article" date="2023" name="G3 (Bethesda)">
        <title>A chromosome-length genome assembly and annotation of blackberry (Rubus argutus, cv. 'Hillquist').</title>
        <authorList>
            <person name="Bruna T."/>
            <person name="Aryal R."/>
            <person name="Dudchenko O."/>
            <person name="Sargent D.J."/>
            <person name="Mead D."/>
            <person name="Buti M."/>
            <person name="Cavallini A."/>
            <person name="Hytonen T."/>
            <person name="Andres J."/>
            <person name="Pham M."/>
            <person name="Weisz D."/>
            <person name="Mascagni F."/>
            <person name="Usai G."/>
            <person name="Natali L."/>
            <person name="Bassil N."/>
            <person name="Fernandez G.E."/>
            <person name="Lomsadze A."/>
            <person name="Armour M."/>
            <person name="Olukolu B."/>
            <person name="Poorten T."/>
            <person name="Britton C."/>
            <person name="Davik J."/>
            <person name="Ashrafi H."/>
            <person name="Aiden E.L."/>
            <person name="Borodovsky M."/>
            <person name="Worthington M."/>
        </authorList>
    </citation>
    <scope>NUCLEOTIDE SEQUENCE [LARGE SCALE GENOMIC DNA]</scope>
    <source>
        <strain evidence="1">PI 553951</strain>
    </source>
</reference>
<accession>A0AAW1VQG7</accession>
<sequence>MSAIGSAIPLYHSRSHIFWFCVSPSQSRERQIRLGWDLGAATPARRARNRMGWRLRRGIAMSTAVYGWKRRRGGSVIWACRSGVVWSRRWCEVVRPWQRATGAAENSDG</sequence>
<dbReference type="EMBL" id="JBEDUW010000143">
    <property type="protein sequence ID" value="KAK9905370.1"/>
    <property type="molecule type" value="Genomic_DNA"/>
</dbReference>
<proteinExistence type="predicted"/>
<comment type="caution">
    <text evidence="1">The sequence shown here is derived from an EMBL/GenBank/DDBJ whole genome shotgun (WGS) entry which is preliminary data.</text>
</comment>
<evidence type="ECO:0000313" key="1">
    <source>
        <dbReference type="EMBL" id="KAK9905370.1"/>
    </source>
</evidence>
<protein>
    <submittedName>
        <fullName evidence="1">Uncharacterized protein</fullName>
    </submittedName>
</protein>
<keyword evidence="2" id="KW-1185">Reference proteome</keyword>
<organism evidence="1 2">
    <name type="scientific">Rubus argutus</name>
    <name type="common">Southern blackberry</name>
    <dbReference type="NCBI Taxonomy" id="59490"/>
    <lineage>
        <taxon>Eukaryota</taxon>
        <taxon>Viridiplantae</taxon>
        <taxon>Streptophyta</taxon>
        <taxon>Embryophyta</taxon>
        <taxon>Tracheophyta</taxon>
        <taxon>Spermatophyta</taxon>
        <taxon>Magnoliopsida</taxon>
        <taxon>eudicotyledons</taxon>
        <taxon>Gunneridae</taxon>
        <taxon>Pentapetalae</taxon>
        <taxon>rosids</taxon>
        <taxon>fabids</taxon>
        <taxon>Rosales</taxon>
        <taxon>Rosaceae</taxon>
        <taxon>Rosoideae</taxon>
        <taxon>Rosoideae incertae sedis</taxon>
        <taxon>Rubus</taxon>
    </lineage>
</organism>
<evidence type="ECO:0000313" key="2">
    <source>
        <dbReference type="Proteomes" id="UP001457282"/>
    </source>
</evidence>
<dbReference type="Proteomes" id="UP001457282">
    <property type="component" value="Unassembled WGS sequence"/>
</dbReference>
<gene>
    <name evidence="1" type="ORF">M0R45_000251</name>
</gene>
<dbReference type="AlphaFoldDB" id="A0AAW1VQG7"/>